<dbReference type="PANTHER" id="PTHR13273">
    <property type="entry name" value="ANAMORSIN"/>
    <property type="match status" value="1"/>
</dbReference>
<feature type="short sequence motif" description="Cx2C motif 2" evidence="9">
    <location>
        <begin position="239"/>
        <end position="242"/>
    </location>
</feature>
<evidence type="ECO:0000313" key="11">
    <source>
        <dbReference type="Ensembl" id="ENSPTEP00000019117.1"/>
    </source>
</evidence>
<dbReference type="InterPro" id="IPR046408">
    <property type="entry name" value="CIAPIN1"/>
</dbReference>
<keyword evidence="4 9" id="KW-0963">Cytoplasm</keyword>
<organism evidence="11 12">
    <name type="scientific">Piliocolobus tephrosceles</name>
    <name type="common">Ugandan red Colobus</name>
    <dbReference type="NCBI Taxonomy" id="591936"/>
    <lineage>
        <taxon>Eukaryota</taxon>
        <taxon>Metazoa</taxon>
        <taxon>Chordata</taxon>
        <taxon>Craniata</taxon>
        <taxon>Vertebrata</taxon>
        <taxon>Euteleostomi</taxon>
        <taxon>Mammalia</taxon>
        <taxon>Eutheria</taxon>
        <taxon>Euarchontoglires</taxon>
        <taxon>Primates</taxon>
        <taxon>Haplorrhini</taxon>
        <taxon>Catarrhini</taxon>
        <taxon>Cercopithecidae</taxon>
        <taxon>Colobinae</taxon>
        <taxon>Piliocolobus</taxon>
    </lineage>
</organism>
<proteinExistence type="inferred from homology"/>
<evidence type="ECO:0000256" key="2">
    <source>
        <dbReference type="ARBA" id="ARBA00008169"/>
    </source>
</evidence>
<comment type="caution">
    <text evidence="9">Lacks conserved residue(s) required for the propagation of feature annotation.</text>
</comment>
<evidence type="ECO:0000256" key="6">
    <source>
        <dbReference type="ARBA" id="ARBA00023004"/>
    </source>
</evidence>
<evidence type="ECO:0000313" key="12">
    <source>
        <dbReference type="Proteomes" id="UP000694416"/>
    </source>
</evidence>
<feature type="short sequence motif" description="Cx2C motif 1" evidence="9">
    <location>
        <begin position="228"/>
        <end position="231"/>
    </location>
</feature>
<dbReference type="GO" id="GO:0051537">
    <property type="term" value="F:2 iron, 2 sulfur cluster binding"/>
    <property type="evidence" value="ECO:0007669"/>
    <property type="project" value="UniProtKB-UniRule"/>
</dbReference>
<protein>
    <recommendedName>
        <fullName evidence="9">Anamorsin</fullName>
    </recommendedName>
    <alternativeName>
        <fullName evidence="9">Cytokine-induced apoptosis inhibitor 1</fullName>
    </alternativeName>
    <alternativeName>
        <fullName evidence="9">Fe-S cluster assembly protein DRE2 homolog</fullName>
    </alternativeName>
</protein>
<feature type="binding site" evidence="9">
    <location>
        <position position="239"/>
    </location>
    <ligand>
        <name>[4Fe-4S] cluster</name>
        <dbReference type="ChEBI" id="CHEBI:49883"/>
    </ligand>
</feature>
<keyword evidence="8 9" id="KW-0496">Mitochondrion</keyword>
<keyword evidence="9" id="KW-0539">Nucleus</keyword>
<reference evidence="11" key="1">
    <citation type="submission" date="2025-08" db="UniProtKB">
        <authorList>
            <consortium name="Ensembl"/>
        </authorList>
    </citation>
    <scope>IDENTIFICATION</scope>
</reference>
<reference evidence="11" key="2">
    <citation type="submission" date="2025-09" db="UniProtKB">
        <authorList>
            <consortium name="Ensembl"/>
        </authorList>
    </citation>
    <scope>IDENTIFICATION</scope>
</reference>
<comment type="domain">
    <text evidence="9">The C-terminal domain binds 2 Fe-S clusters but is otherwise mostly in an intrinsically disordered conformation.</text>
</comment>
<keyword evidence="5 9" id="KW-0479">Metal-binding</keyword>
<dbReference type="GO" id="GO:0051539">
    <property type="term" value="F:4 iron, 4 sulfur cluster binding"/>
    <property type="evidence" value="ECO:0007669"/>
    <property type="project" value="UniProtKB-KW"/>
</dbReference>
<evidence type="ECO:0000256" key="1">
    <source>
        <dbReference type="ARBA" id="ARBA00001966"/>
    </source>
</evidence>
<keyword evidence="9" id="KW-0053">Apoptosis</keyword>
<dbReference type="GO" id="GO:0030097">
    <property type="term" value="P:hemopoiesis"/>
    <property type="evidence" value="ECO:0007669"/>
    <property type="project" value="UniProtKB-UniRule"/>
</dbReference>
<evidence type="ECO:0000256" key="8">
    <source>
        <dbReference type="ARBA" id="ARBA00023128"/>
    </source>
</evidence>
<evidence type="ECO:0000256" key="5">
    <source>
        <dbReference type="ARBA" id="ARBA00022723"/>
    </source>
</evidence>
<evidence type="ECO:0000256" key="4">
    <source>
        <dbReference type="ARBA" id="ARBA00022490"/>
    </source>
</evidence>
<dbReference type="GO" id="GO:0016226">
    <property type="term" value="P:iron-sulfur cluster assembly"/>
    <property type="evidence" value="ECO:0007669"/>
    <property type="project" value="UniProtKB-UniRule"/>
</dbReference>
<evidence type="ECO:0000259" key="10">
    <source>
        <dbReference type="Pfam" id="PF05093"/>
    </source>
</evidence>
<keyword evidence="7 9" id="KW-0411">Iron-sulfur</keyword>
<keyword evidence="3 9" id="KW-0004">4Fe-4S</keyword>
<dbReference type="GO" id="GO:0005758">
    <property type="term" value="C:mitochondrial intermembrane space"/>
    <property type="evidence" value="ECO:0007669"/>
    <property type="project" value="UniProtKB-SubCell"/>
</dbReference>
<evidence type="ECO:0000256" key="9">
    <source>
        <dbReference type="HAMAP-Rule" id="MF_03115"/>
    </source>
</evidence>
<dbReference type="Ensembl" id="ENSPTET00000027965.1">
    <property type="protein sequence ID" value="ENSPTEP00000019117.1"/>
    <property type="gene ID" value="ENSPTEG00000020499.1"/>
</dbReference>
<evidence type="ECO:0000256" key="7">
    <source>
        <dbReference type="ARBA" id="ARBA00023014"/>
    </source>
</evidence>
<accession>A0A8C9HEC6</accession>
<comment type="subunit">
    <text evidence="9">Monomer. Interacts with NDOR1. Interacts with CHCHD4.</text>
</comment>
<feature type="binding site" evidence="9">
    <location>
        <position position="242"/>
    </location>
    <ligand>
        <name>[4Fe-4S] cluster</name>
        <dbReference type="ChEBI" id="CHEBI:49883"/>
    </ligand>
</feature>
<name>A0A8C9HEC6_9PRIM</name>
<dbReference type="InterPro" id="IPR007785">
    <property type="entry name" value="Anamorsin"/>
</dbReference>
<dbReference type="GO" id="GO:0005634">
    <property type="term" value="C:nucleus"/>
    <property type="evidence" value="ECO:0007669"/>
    <property type="project" value="UniProtKB-SubCell"/>
</dbReference>
<dbReference type="GO" id="GO:0043066">
    <property type="term" value="P:negative regulation of apoptotic process"/>
    <property type="evidence" value="ECO:0007669"/>
    <property type="project" value="UniProtKB-UniRule"/>
</dbReference>
<dbReference type="GO" id="GO:0009055">
    <property type="term" value="F:electron transfer activity"/>
    <property type="evidence" value="ECO:0007669"/>
    <property type="project" value="UniProtKB-UniRule"/>
</dbReference>
<sequence>MMNFTDALIILNDDEPCNILRKKYHQLFVPTISVFNFLKKKIYKKYNNIFLYSYKNYSFFWDLNNNFLLKIFKCLNKNGVLRLIIYIDDEDYNSPDGNNTIDKNCINNSIKEKGKGNSKYENDILKKLKKECLYNGFINISDETIVAENGVIINITAEYPDFDLNDDDDSSVSSDEEIYKIQEDKKKVVNRVCDNCTCGKKEKQNSLEKKILNDNEVEYVTENVTSSCGNCYLGDAFRCASCPYKGLPAFQPGENVKLNLNNEHEIN</sequence>
<comment type="domain">
    <text evidence="9">The N-terminal domain has structural similarity with S-adenosyl-L-methionine-dependent methyltransferases, but does not bind S-adenosyl-L-methionine. It is required for correct assembly of the 2 Fe-S clusters.</text>
</comment>
<gene>
    <name evidence="9" type="primary">CIAPIN1</name>
</gene>
<feature type="binding site" evidence="9">
    <location>
        <position position="231"/>
    </location>
    <ligand>
        <name>[4Fe-4S] cluster</name>
        <dbReference type="ChEBI" id="CHEBI:49883"/>
    </ligand>
</feature>
<keyword evidence="6 9" id="KW-0408">Iron</keyword>
<dbReference type="Pfam" id="PF05093">
    <property type="entry name" value="CIAPIN1"/>
    <property type="match status" value="1"/>
</dbReference>
<comment type="similarity">
    <text evidence="2 9">Belongs to the anamorsin family.</text>
</comment>
<dbReference type="PANTHER" id="PTHR13273:SF14">
    <property type="entry name" value="ANAMORSIN"/>
    <property type="match status" value="1"/>
</dbReference>
<comment type="function">
    <text evidence="9">Component of the cytosolic iron-sulfur (Fe-S) protein assembly (CIA) machinery required for the maturation of extramitochondrial Fe-S proteins. Part of an electron transfer chain functioning in an early step of cytosolic Fe-S biogenesis, facilitating the de novo assembly of a [4Fe-4S] cluster on the scaffold complex NUBP1-NUBP2. Electrons are transferred to CIAPIN1 from NADPH via the FAD- and FMN-containing protein NDOR1. NDOR1-CIAPIN1 are also required for the assembly of the diferric tyrosyl radical cofactor of ribonucleotide reductase (RNR), probably by providing electrons for reduction during radical cofactor maturation in the catalytic small subunit. Has anti-apoptotic effects in the cell. Involved in negative control of cell death upon cytokine withdrawal. Promotes development of hematopoietic cells.</text>
</comment>
<feature type="region of interest" description="Fe-S binding site B" evidence="9">
    <location>
        <begin position="228"/>
        <end position="242"/>
    </location>
</feature>
<comment type="domain">
    <text evidence="9">The twin Cx2C motifs are involved in the recognition by the mitochondrial CHCHD4/MIA40-GFER/ERV1 disulfide relay system. The formation of 2 disulfide bonds in the Cx2C motifs through dithiol/disulfide exchange reactions effectively traps the protein in the mitochondrial intermembrane space.</text>
</comment>
<evidence type="ECO:0000256" key="3">
    <source>
        <dbReference type="ARBA" id="ARBA00022485"/>
    </source>
</evidence>
<keyword evidence="12" id="KW-1185">Reference proteome</keyword>
<dbReference type="AlphaFoldDB" id="A0A8C9HEC6"/>
<dbReference type="GO" id="GO:0006915">
    <property type="term" value="P:apoptotic process"/>
    <property type="evidence" value="ECO:0007669"/>
    <property type="project" value="UniProtKB-KW"/>
</dbReference>
<dbReference type="Proteomes" id="UP000694416">
    <property type="component" value="Unplaced"/>
</dbReference>
<dbReference type="HAMAP" id="MF_03115">
    <property type="entry name" value="Anamorsin"/>
    <property type="match status" value="1"/>
</dbReference>
<comment type="cofactor">
    <cofactor evidence="1 9">
        <name>[4Fe-4S] cluster</name>
        <dbReference type="ChEBI" id="CHEBI:49883"/>
    </cofactor>
</comment>
<comment type="subcellular location">
    <subcellularLocation>
        <location evidence="9">Cytoplasm</location>
    </subcellularLocation>
    <subcellularLocation>
        <location evidence="9">Nucleus</location>
    </subcellularLocation>
    <subcellularLocation>
        <location evidence="9">Mitochondrion intermembrane space</location>
    </subcellularLocation>
</comment>
<feature type="domain" description="Anamorsin C-terminal" evidence="10">
    <location>
        <begin position="185"/>
        <end position="258"/>
    </location>
</feature>
<dbReference type="GO" id="GO:0046872">
    <property type="term" value="F:metal ion binding"/>
    <property type="evidence" value="ECO:0007669"/>
    <property type="project" value="UniProtKB-KW"/>
</dbReference>
<feature type="binding site" evidence="9">
    <location>
        <position position="228"/>
    </location>
    <ligand>
        <name>[4Fe-4S] cluster</name>
        <dbReference type="ChEBI" id="CHEBI:49883"/>
    </ligand>
</feature>